<dbReference type="NCBIfam" id="NF003977">
    <property type="entry name" value="PRK05470.1-1"/>
    <property type="match status" value="1"/>
</dbReference>
<dbReference type="HAMAP" id="MF_00709">
    <property type="entry name" value="Fumarate_red_D"/>
    <property type="match status" value="1"/>
</dbReference>
<dbReference type="CDD" id="cd00547">
    <property type="entry name" value="QFR_TypeD_subunitD"/>
    <property type="match status" value="1"/>
</dbReference>
<evidence type="ECO:0000256" key="2">
    <source>
        <dbReference type="ARBA" id="ARBA00022692"/>
    </source>
</evidence>
<comment type="caution">
    <text evidence="6">The sequence shown here is derived from an EMBL/GenBank/DDBJ whole genome shotgun (WGS) entry which is preliminary data.</text>
</comment>
<dbReference type="OrthoDB" id="9804636at2"/>
<dbReference type="GO" id="GO:0005886">
    <property type="term" value="C:plasma membrane"/>
    <property type="evidence" value="ECO:0007669"/>
    <property type="project" value="UniProtKB-SubCell"/>
</dbReference>
<dbReference type="Gene3D" id="1.20.1300.10">
    <property type="entry name" value="Fumarate reductase/succinate dehydrogenase, transmembrane subunit"/>
    <property type="match status" value="1"/>
</dbReference>
<accession>A0A368NNN6</accession>
<evidence type="ECO:0000256" key="5">
    <source>
        <dbReference type="HAMAP-Rule" id="MF_00709"/>
    </source>
</evidence>
<comment type="subcellular location">
    <subcellularLocation>
        <location evidence="5">Cell membrane</location>
        <topology evidence="5">Multi-pass membrane protein</topology>
    </subcellularLocation>
</comment>
<proteinExistence type="inferred from homology"/>
<protein>
    <recommendedName>
        <fullName evidence="5">Fumarate reductase subunit D</fullName>
    </recommendedName>
    <alternativeName>
        <fullName evidence="5">Quinol-fumarate reductase subunit D</fullName>
        <shortName evidence="5">QFR subunit D</shortName>
    </alternativeName>
</protein>
<dbReference type="PIRSF" id="PIRSF000179">
    <property type="entry name" value="FrdD"/>
    <property type="match status" value="1"/>
</dbReference>
<dbReference type="GO" id="GO:0045283">
    <property type="term" value="C:fumarate reductase complex"/>
    <property type="evidence" value="ECO:0007669"/>
    <property type="project" value="UniProtKB-UniRule"/>
</dbReference>
<dbReference type="Pfam" id="PF02313">
    <property type="entry name" value="Fumarate_red_D"/>
    <property type="match status" value="1"/>
</dbReference>
<evidence type="ECO:0000313" key="7">
    <source>
        <dbReference type="Proteomes" id="UP000252558"/>
    </source>
</evidence>
<dbReference type="AlphaFoldDB" id="A0A368NNN6"/>
<comment type="subunit">
    <text evidence="5">Part of an enzyme complex containing four subunits: a flavoprotein (FrdA), an iron-sulfur protein (FrdB), and two hydrophobic anchor proteins (FrdC and FrdD).</text>
</comment>
<feature type="transmembrane region" description="Helical" evidence="5">
    <location>
        <begin position="93"/>
        <end position="116"/>
    </location>
</feature>
<comment type="function">
    <text evidence="5">Anchors the catalytic components of the fumarate reductase complex to the cell membrane, binds quinones.</text>
</comment>
<feature type="transmembrane region" description="Helical" evidence="5">
    <location>
        <begin position="59"/>
        <end position="81"/>
    </location>
</feature>
<keyword evidence="7" id="KW-1185">Reference proteome</keyword>
<name>A0A368NNN6_9GAMM</name>
<dbReference type="InterPro" id="IPR034804">
    <property type="entry name" value="SQR/QFR_C/D"/>
</dbReference>
<feature type="transmembrane region" description="Helical" evidence="5">
    <location>
        <begin position="12"/>
        <end position="39"/>
    </location>
</feature>
<evidence type="ECO:0000256" key="4">
    <source>
        <dbReference type="ARBA" id="ARBA00023136"/>
    </source>
</evidence>
<organism evidence="6 7">
    <name type="scientific">Corallincola holothuriorum</name>
    <dbReference type="NCBI Taxonomy" id="2282215"/>
    <lineage>
        <taxon>Bacteria</taxon>
        <taxon>Pseudomonadati</taxon>
        <taxon>Pseudomonadota</taxon>
        <taxon>Gammaproteobacteria</taxon>
        <taxon>Alteromonadales</taxon>
        <taxon>Psychromonadaceae</taxon>
        <taxon>Corallincola</taxon>
    </lineage>
</organism>
<keyword evidence="3 5" id="KW-1133">Transmembrane helix</keyword>
<keyword evidence="2 5" id="KW-0812">Transmembrane</keyword>
<sequence length="117" mass="12658">MSFQRSHEPIVWSLFGGGGVVAAFLLPALILVTGIMAPAGLLDGDALSYARVLAFSQHWLGKLCWLTVISLPIWHAMHRVYHGLHDLKVGARGLFFVLCYGFALVVTIATGTLLLAL</sequence>
<comment type="similarity">
    <text evidence="5">Belongs to the FrdD family.</text>
</comment>
<dbReference type="Proteomes" id="UP000252558">
    <property type="component" value="Unassembled WGS sequence"/>
</dbReference>
<gene>
    <name evidence="5" type="primary">frdD</name>
    <name evidence="6" type="ORF">DU002_03030</name>
</gene>
<keyword evidence="1 5" id="KW-1003">Cell membrane</keyword>
<reference evidence="6 7" key="1">
    <citation type="submission" date="2018-07" db="EMBL/GenBank/DDBJ databases">
        <title>Corallincola holothuriorum sp. nov., a new facultative anaerobe isolated from sea cucumber Apostichopus japonicus.</title>
        <authorList>
            <person name="Xia H."/>
        </authorList>
    </citation>
    <scope>NUCLEOTIDE SEQUENCE [LARGE SCALE GENOMIC DNA]</scope>
    <source>
        <strain evidence="6 7">C4</strain>
    </source>
</reference>
<dbReference type="InterPro" id="IPR003418">
    <property type="entry name" value="Fumarate_red_D"/>
</dbReference>
<dbReference type="GO" id="GO:0006106">
    <property type="term" value="P:fumarate metabolic process"/>
    <property type="evidence" value="ECO:0007669"/>
    <property type="project" value="InterPro"/>
</dbReference>
<evidence type="ECO:0000256" key="1">
    <source>
        <dbReference type="ARBA" id="ARBA00022475"/>
    </source>
</evidence>
<dbReference type="SUPFAM" id="SSF81343">
    <property type="entry name" value="Fumarate reductase respiratory complex transmembrane subunits"/>
    <property type="match status" value="1"/>
</dbReference>
<dbReference type="RefSeq" id="WP_114336894.1">
    <property type="nucleotide sequence ID" value="NZ_QPID01000002.1"/>
</dbReference>
<dbReference type="GO" id="GO:0000104">
    <property type="term" value="F:succinate dehydrogenase activity"/>
    <property type="evidence" value="ECO:0007669"/>
    <property type="project" value="UniProtKB-UniRule"/>
</dbReference>
<dbReference type="EMBL" id="QPID01000002">
    <property type="protein sequence ID" value="RCU51465.1"/>
    <property type="molecule type" value="Genomic_DNA"/>
</dbReference>
<evidence type="ECO:0000256" key="3">
    <source>
        <dbReference type="ARBA" id="ARBA00022989"/>
    </source>
</evidence>
<evidence type="ECO:0000313" key="6">
    <source>
        <dbReference type="EMBL" id="RCU51465.1"/>
    </source>
</evidence>
<keyword evidence="4 5" id="KW-0472">Membrane</keyword>